<reference evidence="3" key="1">
    <citation type="journal article" date="2020" name="Stud. Mycol.">
        <title>101 Dothideomycetes genomes: a test case for predicting lifestyles and emergence of pathogens.</title>
        <authorList>
            <person name="Haridas S."/>
            <person name="Albert R."/>
            <person name="Binder M."/>
            <person name="Bloem J."/>
            <person name="Labutti K."/>
            <person name="Salamov A."/>
            <person name="Andreopoulos B."/>
            <person name="Baker S."/>
            <person name="Barry K."/>
            <person name="Bills G."/>
            <person name="Bluhm B."/>
            <person name="Cannon C."/>
            <person name="Castanera R."/>
            <person name="Culley D."/>
            <person name="Daum C."/>
            <person name="Ezra D."/>
            <person name="Gonzalez J."/>
            <person name="Henrissat B."/>
            <person name="Kuo A."/>
            <person name="Liang C."/>
            <person name="Lipzen A."/>
            <person name="Lutzoni F."/>
            <person name="Magnuson J."/>
            <person name="Mondo S."/>
            <person name="Nolan M."/>
            <person name="Ohm R."/>
            <person name="Pangilinan J."/>
            <person name="Park H.-J."/>
            <person name="Ramirez L."/>
            <person name="Alfaro M."/>
            <person name="Sun H."/>
            <person name="Tritt A."/>
            <person name="Yoshinaga Y."/>
            <person name="Zwiers L.-H."/>
            <person name="Turgeon B."/>
            <person name="Goodwin S."/>
            <person name="Spatafora J."/>
            <person name="Crous P."/>
            <person name="Grigoriev I."/>
        </authorList>
    </citation>
    <scope>NUCLEOTIDE SEQUENCE</scope>
    <source>
        <strain evidence="3">CBS 121739</strain>
    </source>
</reference>
<dbReference type="OrthoDB" id="5296889at2759"/>
<name>A0A6A6WLI4_9PEZI</name>
<accession>A0A6A6WLI4</accession>
<evidence type="ECO:0000313" key="3">
    <source>
        <dbReference type="EMBL" id="KAF2763006.1"/>
    </source>
</evidence>
<feature type="region of interest" description="Disordered" evidence="2">
    <location>
        <begin position="1"/>
        <end position="86"/>
    </location>
</feature>
<dbReference type="RefSeq" id="XP_033605457.1">
    <property type="nucleotide sequence ID" value="XM_033747841.1"/>
</dbReference>
<organism evidence="3 4">
    <name type="scientific">Pseudovirgaria hyperparasitica</name>
    <dbReference type="NCBI Taxonomy" id="470096"/>
    <lineage>
        <taxon>Eukaryota</taxon>
        <taxon>Fungi</taxon>
        <taxon>Dikarya</taxon>
        <taxon>Ascomycota</taxon>
        <taxon>Pezizomycotina</taxon>
        <taxon>Dothideomycetes</taxon>
        <taxon>Dothideomycetes incertae sedis</taxon>
        <taxon>Acrospermales</taxon>
        <taxon>Acrospermaceae</taxon>
        <taxon>Pseudovirgaria</taxon>
    </lineage>
</organism>
<evidence type="ECO:0000313" key="4">
    <source>
        <dbReference type="Proteomes" id="UP000799437"/>
    </source>
</evidence>
<feature type="coiled-coil region" evidence="1">
    <location>
        <begin position="131"/>
        <end position="161"/>
    </location>
</feature>
<proteinExistence type="predicted"/>
<dbReference type="EMBL" id="ML996565">
    <property type="protein sequence ID" value="KAF2763006.1"/>
    <property type="molecule type" value="Genomic_DNA"/>
</dbReference>
<feature type="compositionally biased region" description="Polar residues" evidence="2">
    <location>
        <begin position="342"/>
        <end position="362"/>
    </location>
</feature>
<dbReference type="AlphaFoldDB" id="A0A6A6WLI4"/>
<dbReference type="Proteomes" id="UP000799437">
    <property type="component" value="Unassembled WGS sequence"/>
</dbReference>
<feature type="region of interest" description="Disordered" evidence="2">
    <location>
        <begin position="332"/>
        <end position="362"/>
    </location>
</feature>
<sequence>MFFKRRSRSNSNTYLDESSPRDRSQSYDQQYHNDKYDRPDSSKHNAQDFDDASEDAEKEMYARQHGPQDAYGSPRGPHPSINGAAHNALPMHNLTSAPAPLNPANALKVETAPDLLTRAFNEALRPQLDKIQQLETQVADMQQWIADLEAQRQEMHEWIDKRGLRPDVPLSIAKSMDTSSSASAQALSTQLDRKITIVNFDLHRLQDDLNSSLSTSHFAAAMLKFIPDIARLSSLPTGPRLGFDLLLKLGGNLNAHGGLDSGDPDDTRARKDFYARLDAAMVDIVRGRFNENEDWPVSREIKRIEKTAQYLKAFGIEPYFPETLELMRHEESFNSPGPARGSTGNLAPQSPIANGTTSPRYH</sequence>
<gene>
    <name evidence="3" type="ORF">EJ05DRAFT_506650</name>
</gene>
<evidence type="ECO:0000256" key="2">
    <source>
        <dbReference type="SAM" id="MobiDB-lite"/>
    </source>
</evidence>
<feature type="compositionally biased region" description="Basic and acidic residues" evidence="2">
    <location>
        <begin position="18"/>
        <end position="47"/>
    </location>
</feature>
<evidence type="ECO:0000256" key="1">
    <source>
        <dbReference type="SAM" id="Coils"/>
    </source>
</evidence>
<protein>
    <submittedName>
        <fullName evidence="3">Uncharacterized protein</fullName>
    </submittedName>
</protein>
<keyword evidence="1" id="KW-0175">Coiled coil</keyword>
<feature type="compositionally biased region" description="Acidic residues" evidence="2">
    <location>
        <begin position="48"/>
        <end position="57"/>
    </location>
</feature>
<keyword evidence="4" id="KW-1185">Reference proteome</keyword>
<dbReference type="GeneID" id="54488895"/>